<sequence length="58" mass="6933">MCLFMKIQEKMPFHETCMWFHRFPTFQLNGVKSNYVLCIKILWLRASPIIQPTSCPLD</sequence>
<organism evidence="1">
    <name type="scientific">Arundo donax</name>
    <name type="common">Giant reed</name>
    <name type="synonym">Donax arundinaceus</name>
    <dbReference type="NCBI Taxonomy" id="35708"/>
    <lineage>
        <taxon>Eukaryota</taxon>
        <taxon>Viridiplantae</taxon>
        <taxon>Streptophyta</taxon>
        <taxon>Embryophyta</taxon>
        <taxon>Tracheophyta</taxon>
        <taxon>Spermatophyta</taxon>
        <taxon>Magnoliopsida</taxon>
        <taxon>Liliopsida</taxon>
        <taxon>Poales</taxon>
        <taxon>Poaceae</taxon>
        <taxon>PACMAD clade</taxon>
        <taxon>Arundinoideae</taxon>
        <taxon>Arundineae</taxon>
        <taxon>Arundo</taxon>
    </lineage>
</organism>
<reference evidence="1" key="2">
    <citation type="journal article" date="2015" name="Data Brief">
        <title>Shoot transcriptome of the giant reed, Arundo donax.</title>
        <authorList>
            <person name="Barrero R.A."/>
            <person name="Guerrero F.D."/>
            <person name="Moolhuijzen P."/>
            <person name="Goolsby J.A."/>
            <person name="Tidwell J."/>
            <person name="Bellgard S.E."/>
            <person name="Bellgard M.I."/>
        </authorList>
    </citation>
    <scope>NUCLEOTIDE SEQUENCE</scope>
    <source>
        <tissue evidence="1">Shoot tissue taken approximately 20 cm above the soil surface</tissue>
    </source>
</reference>
<accession>A0A0A9FKA3</accession>
<dbReference type="AlphaFoldDB" id="A0A0A9FKA3"/>
<dbReference type="EMBL" id="GBRH01186267">
    <property type="protein sequence ID" value="JAE11629.1"/>
    <property type="molecule type" value="Transcribed_RNA"/>
</dbReference>
<protein>
    <submittedName>
        <fullName evidence="1">Uncharacterized protein</fullName>
    </submittedName>
</protein>
<proteinExistence type="predicted"/>
<evidence type="ECO:0000313" key="1">
    <source>
        <dbReference type="EMBL" id="JAE11629.1"/>
    </source>
</evidence>
<reference evidence="1" key="1">
    <citation type="submission" date="2014-09" db="EMBL/GenBank/DDBJ databases">
        <authorList>
            <person name="Magalhaes I.L.F."/>
            <person name="Oliveira U."/>
            <person name="Santos F.R."/>
            <person name="Vidigal T.H.D.A."/>
            <person name="Brescovit A.D."/>
            <person name="Santos A.J."/>
        </authorList>
    </citation>
    <scope>NUCLEOTIDE SEQUENCE</scope>
    <source>
        <tissue evidence="1">Shoot tissue taken approximately 20 cm above the soil surface</tissue>
    </source>
</reference>
<name>A0A0A9FKA3_ARUDO</name>